<evidence type="ECO:0000313" key="2">
    <source>
        <dbReference type="EMBL" id="KAJ1176748.1"/>
    </source>
</evidence>
<evidence type="ECO:0000313" key="3">
    <source>
        <dbReference type="Proteomes" id="UP001066276"/>
    </source>
</evidence>
<dbReference type="Proteomes" id="UP001066276">
    <property type="component" value="Chromosome 3_2"/>
</dbReference>
<accession>A0AAV7TJG5</accession>
<protein>
    <submittedName>
        <fullName evidence="2">Uncharacterized protein</fullName>
    </submittedName>
</protein>
<gene>
    <name evidence="2" type="ORF">NDU88_002015</name>
</gene>
<name>A0AAV7TJG5_PLEWA</name>
<reference evidence="2" key="1">
    <citation type="journal article" date="2022" name="bioRxiv">
        <title>Sequencing and chromosome-scale assembly of the giantPleurodeles waltlgenome.</title>
        <authorList>
            <person name="Brown T."/>
            <person name="Elewa A."/>
            <person name="Iarovenko S."/>
            <person name="Subramanian E."/>
            <person name="Araus A.J."/>
            <person name="Petzold A."/>
            <person name="Susuki M."/>
            <person name="Suzuki K.-i.T."/>
            <person name="Hayashi T."/>
            <person name="Toyoda A."/>
            <person name="Oliveira C."/>
            <person name="Osipova E."/>
            <person name="Leigh N.D."/>
            <person name="Simon A."/>
            <person name="Yun M.H."/>
        </authorList>
    </citation>
    <scope>NUCLEOTIDE SEQUENCE</scope>
    <source>
        <strain evidence="2">20211129_DDA</strain>
        <tissue evidence="2">Liver</tissue>
    </source>
</reference>
<dbReference type="AlphaFoldDB" id="A0AAV7TJG5"/>
<comment type="caution">
    <text evidence="2">The sequence shown here is derived from an EMBL/GenBank/DDBJ whole genome shotgun (WGS) entry which is preliminary data.</text>
</comment>
<dbReference type="EMBL" id="JANPWB010000006">
    <property type="protein sequence ID" value="KAJ1176748.1"/>
    <property type="molecule type" value="Genomic_DNA"/>
</dbReference>
<feature type="region of interest" description="Disordered" evidence="1">
    <location>
        <begin position="1"/>
        <end position="23"/>
    </location>
</feature>
<sequence>MRQGGPGCSGPRRPKVAPSSTAPCLPPQALQTIRGEQVAAARPLPVACSAASVVLRHFGTVGSGLVACESQAKMLNGLTGGGNSTLERQQGLRGSVRLRWSWMAYRLEADDRGVRSTTKVRPPS</sequence>
<organism evidence="2 3">
    <name type="scientific">Pleurodeles waltl</name>
    <name type="common">Iberian ribbed newt</name>
    <dbReference type="NCBI Taxonomy" id="8319"/>
    <lineage>
        <taxon>Eukaryota</taxon>
        <taxon>Metazoa</taxon>
        <taxon>Chordata</taxon>
        <taxon>Craniata</taxon>
        <taxon>Vertebrata</taxon>
        <taxon>Euteleostomi</taxon>
        <taxon>Amphibia</taxon>
        <taxon>Batrachia</taxon>
        <taxon>Caudata</taxon>
        <taxon>Salamandroidea</taxon>
        <taxon>Salamandridae</taxon>
        <taxon>Pleurodelinae</taxon>
        <taxon>Pleurodeles</taxon>
    </lineage>
</organism>
<proteinExistence type="predicted"/>
<keyword evidence="3" id="KW-1185">Reference proteome</keyword>
<evidence type="ECO:0000256" key="1">
    <source>
        <dbReference type="SAM" id="MobiDB-lite"/>
    </source>
</evidence>